<proteinExistence type="predicted"/>
<accession>A0A0A9BAK1</accession>
<organism evidence="1">
    <name type="scientific">Arundo donax</name>
    <name type="common">Giant reed</name>
    <name type="synonym">Donax arundinaceus</name>
    <dbReference type="NCBI Taxonomy" id="35708"/>
    <lineage>
        <taxon>Eukaryota</taxon>
        <taxon>Viridiplantae</taxon>
        <taxon>Streptophyta</taxon>
        <taxon>Embryophyta</taxon>
        <taxon>Tracheophyta</taxon>
        <taxon>Spermatophyta</taxon>
        <taxon>Magnoliopsida</taxon>
        <taxon>Liliopsida</taxon>
        <taxon>Poales</taxon>
        <taxon>Poaceae</taxon>
        <taxon>PACMAD clade</taxon>
        <taxon>Arundinoideae</taxon>
        <taxon>Arundineae</taxon>
        <taxon>Arundo</taxon>
    </lineage>
</organism>
<dbReference type="EMBL" id="GBRH01238722">
    <property type="protein sequence ID" value="JAD59173.1"/>
    <property type="molecule type" value="Transcribed_RNA"/>
</dbReference>
<sequence length="41" mass="4755">MLVQARLFVGYVSFCRNEQLSQNFCFESISEISNQYVSCTI</sequence>
<name>A0A0A9BAK1_ARUDO</name>
<protein>
    <submittedName>
        <fullName evidence="1">Uncharacterized protein</fullName>
    </submittedName>
</protein>
<reference evidence="1" key="2">
    <citation type="journal article" date="2015" name="Data Brief">
        <title>Shoot transcriptome of the giant reed, Arundo donax.</title>
        <authorList>
            <person name="Barrero R.A."/>
            <person name="Guerrero F.D."/>
            <person name="Moolhuijzen P."/>
            <person name="Goolsby J.A."/>
            <person name="Tidwell J."/>
            <person name="Bellgard S.E."/>
            <person name="Bellgard M.I."/>
        </authorList>
    </citation>
    <scope>NUCLEOTIDE SEQUENCE</scope>
    <source>
        <tissue evidence="1">Shoot tissue taken approximately 20 cm above the soil surface</tissue>
    </source>
</reference>
<dbReference type="AlphaFoldDB" id="A0A0A9BAK1"/>
<evidence type="ECO:0000313" key="1">
    <source>
        <dbReference type="EMBL" id="JAD59173.1"/>
    </source>
</evidence>
<reference evidence="1" key="1">
    <citation type="submission" date="2014-09" db="EMBL/GenBank/DDBJ databases">
        <authorList>
            <person name="Magalhaes I.L.F."/>
            <person name="Oliveira U."/>
            <person name="Santos F.R."/>
            <person name="Vidigal T.H.D.A."/>
            <person name="Brescovit A.D."/>
            <person name="Santos A.J."/>
        </authorList>
    </citation>
    <scope>NUCLEOTIDE SEQUENCE</scope>
    <source>
        <tissue evidence="1">Shoot tissue taken approximately 20 cm above the soil surface</tissue>
    </source>
</reference>